<keyword evidence="3" id="KW-1185">Reference proteome</keyword>
<dbReference type="Gene3D" id="3.10.450.50">
    <property type="match status" value="1"/>
</dbReference>
<dbReference type="SUPFAM" id="SSF54427">
    <property type="entry name" value="NTF2-like"/>
    <property type="match status" value="1"/>
</dbReference>
<dbReference type="EMBL" id="CP053069">
    <property type="protein sequence ID" value="QJR12017.1"/>
    <property type="molecule type" value="Genomic_DNA"/>
</dbReference>
<sequence length="167" mass="18879">MHALSRKFRRPVPDIAEVANDRYEIADALHRFAAGQDLRERDLLASAFTLDASLDFTQPARKFGVEMPVLRGSDQIVVALNRALADIDTTHTVSNTRIAIDENSAELFALVEAQHLPREDHARNLLLKNFYRAALIRSGSTWKIWQLRIENAWHRGDPSVLFHGAKA</sequence>
<dbReference type="Proteomes" id="UP000501534">
    <property type="component" value="Chromosome"/>
</dbReference>
<evidence type="ECO:0000259" key="1">
    <source>
        <dbReference type="Pfam" id="PF13577"/>
    </source>
</evidence>
<dbReference type="KEGG" id="uru:DSM104443_03100"/>
<evidence type="ECO:0000313" key="3">
    <source>
        <dbReference type="Proteomes" id="UP000501534"/>
    </source>
</evidence>
<reference evidence="2 3" key="1">
    <citation type="submission" date="2020-04" db="EMBL/GenBank/DDBJ databases">
        <title>Usitatibacter rugosus gen. nov., sp. nov. and Usitatibacter palustris sp. nov., novel members of Usitatibacteraceae fam. nov. within the order Nitrosomonadales isolated from soil.</title>
        <authorList>
            <person name="Huber K.J."/>
            <person name="Neumann-Schaal M."/>
            <person name="Geppert A."/>
            <person name="Luckner M."/>
            <person name="Wanner G."/>
            <person name="Overmann J."/>
        </authorList>
    </citation>
    <scope>NUCLEOTIDE SEQUENCE [LARGE SCALE GENOMIC DNA]</scope>
    <source>
        <strain evidence="2 3">0125_3</strain>
    </source>
</reference>
<accession>A0A6M4H2F4</accession>
<dbReference type="RefSeq" id="WP_171093848.1">
    <property type="nucleotide sequence ID" value="NZ_CP053069.1"/>
</dbReference>
<evidence type="ECO:0000313" key="2">
    <source>
        <dbReference type="EMBL" id="QJR12017.1"/>
    </source>
</evidence>
<proteinExistence type="predicted"/>
<protein>
    <recommendedName>
        <fullName evidence="1">SnoaL-like domain-containing protein</fullName>
    </recommendedName>
</protein>
<gene>
    <name evidence="2" type="ORF">DSM104443_03100</name>
</gene>
<organism evidence="2 3">
    <name type="scientific">Usitatibacter rugosus</name>
    <dbReference type="NCBI Taxonomy" id="2732067"/>
    <lineage>
        <taxon>Bacteria</taxon>
        <taxon>Pseudomonadati</taxon>
        <taxon>Pseudomonadota</taxon>
        <taxon>Betaproteobacteria</taxon>
        <taxon>Nitrosomonadales</taxon>
        <taxon>Usitatibacteraceae</taxon>
        <taxon>Usitatibacter</taxon>
    </lineage>
</organism>
<name>A0A6M4H2F4_9PROT</name>
<dbReference type="Pfam" id="PF13577">
    <property type="entry name" value="SnoaL_4"/>
    <property type="match status" value="1"/>
</dbReference>
<dbReference type="InterPro" id="IPR032710">
    <property type="entry name" value="NTF2-like_dom_sf"/>
</dbReference>
<feature type="domain" description="SnoaL-like" evidence="1">
    <location>
        <begin position="19"/>
        <end position="148"/>
    </location>
</feature>
<dbReference type="AlphaFoldDB" id="A0A6M4H2F4"/>
<dbReference type="InterPro" id="IPR037401">
    <property type="entry name" value="SnoaL-like"/>
</dbReference>